<dbReference type="GO" id="GO:0005886">
    <property type="term" value="C:plasma membrane"/>
    <property type="evidence" value="ECO:0007669"/>
    <property type="project" value="UniProtKB-SubCell"/>
</dbReference>
<evidence type="ECO:0000313" key="8">
    <source>
        <dbReference type="EMBL" id="STY98594.1"/>
    </source>
</evidence>
<organism evidence="8 9">
    <name type="scientific">Moraxella ovis</name>
    <dbReference type="NCBI Taxonomy" id="29433"/>
    <lineage>
        <taxon>Bacteria</taxon>
        <taxon>Pseudomonadati</taxon>
        <taxon>Pseudomonadota</taxon>
        <taxon>Gammaproteobacteria</taxon>
        <taxon>Moraxellales</taxon>
        <taxon>Moraxellaceae</taxon>
        <taxon>Moraxella</taxon>
    </lineage>
</organism>
<evidence type="ECO:0000256" key="1">
    <source>
        <dbReference type="ARBA" id="ARBA00004651"/>
    </source>
</evidence>
<keyword evidence="2" id="KW-1003">Cell membrane</keyword>
<protein>
    <submittedName>
        <fullName evidence="8">DNA transport protein TraD</fullName>
    </submittedName>
</protein>
<dbReference type="CDD" id="cd01127">
    <property type="entry name" value="TrwB_TraG_TraD_VirD4"/>
    <property type="match status" value="1"/>
</dbReference>
<feature type="domain" description="Type IV secretion system coupling protein TraD DNA-binding" evidence="7">
    <location>
        <begin position="171"/>
        <end position="557"/>
    </location>
</feature>
<dbReference type="SUPFAM" id="SSF52540">
    <property type="entry name" value="P-loop containing nucleoside triphosphate hydrolases"/>
    <property type="match status" value="1"/>
</dbReference>
<dbReference type="Proteomes" id="UP000255102">
    <property type="component" value="Unassembled WGS sequence"/>
</dbReference>
<keyword evidence="4 6" id="KW-1133">Transmembrane helix</keyword>
<dbReference type="PANTHER" id="PTHR37937">
    <property type="entry name" value="CONJUGATIVE TRANSFER: DNA TRANSPORT"/>
    <property type="match status" value="1"/>
</dbReference>
<feature type="transmembrane region" description="Helical" evidence="6">
    <location>
        <begin position="116"/>
        <end position="135"/>
    </location>
</feature>
<dbReference type="InterPro" id="IPR051539">
    <property type="entry name" value="T4SS-coupling_protein"/>
</dbReference>
<sequence length="595" mass="67475">MSRHREGELMNFTRGSEIWLYQIHMLIIGLINALIFGLVTFIVIASAYVYFKMNQYEFGNTFGYLQSKMFSAVGMDYGQFSYIHTDGKEYMIPANNIPESVEAAANDSARKIKNGLILGGLFGGAVSIFMLIYWWQFGRGQMADERLRGAEKVETKTLVRLINEDDNASPYNIAGVPMVKGSEPLNIALAGAQGVGKSQTFHSLMRQIRARGKKAVVYDPTGAFTSEFFREGKDILMNPFDKRSPSWNVWSEIRNSMHYETIANGLIPSPVGNENQFFSEGGRLVLKTVFKILEAENRMTNMDLYDSLVANDFNGVHALVQGTPAEKYINPKTEKTSINLLMTLQNKLECFEYLDDTGASFSIRDWMLSDDDSWMFIRTSEEARDVLKPIMSLWVNTIIKTAVSLPETSGMEEKDRIWLFIDEMPTLQKLDDLAFSLTNTRKYGLCHVLGFQDFNQIYKLYGEYDAKTILSGCQTKLLMRVTDDASADIMAKSLGEVEMDEKEVSRSMGVNNARDGVSFYGRRNIRKIVLGSEIQNLDNLEGYLKVAGKYPITKVKFDYEPVPENAPAWIPNNKMEKNVQARNEVEYDSFRSIID</sequence>
<evidence type="ECO:0000256" key="4">
    <source>
        <dbReference type="ARBA" id="ARBA00022989"/>
    </source>
</evidence>
<comment type="subcellular location">
    <subcellularLocation>
        <location evidence="1">Cell membrane</location>
        <topology evidence="1">Multi-pass membrane protein</topology>
    </subcellularLocation>
</comment>
<feature type="transmembrane region" description="Helical" evidence="6">
    <location>
        <begin position="20"/>
        <end position="51"/>
    </location>
</feature>
<accession>A0A378QE95</accession>
<dbReference type="EMBL" id="UGPW01000002">
    <property type="protein sequence ID" value="STY98594.1"/>
    <property type="molecule type" value="Genomic_DNA"/>
</dbReference>
<dbReference type="PANTHER" id="PTHR37937:SF1">
    <property type="entry name" value="CONJUGATIVE TRANSFER: DNA TRANSPORT"/>
    <property type="match status" value="1"/>
</dbReference>
<evidence type="ECO:0000256" key="3">
    <source>
        <dbReference type="ARBA" id="ARBA00022692"/>
    </source>
</evidence>
<dbReference type="InterPro" id="IPR019476">
    <property type="entry name" value="T4SS_TraD_DNA-bd"/>
</dbReference>
<evidence type="ECO:0000313" key="9">
    <source>
        <dbReference type="Proteomes" id="UP000255102"/>
    </source>
</evidence>
<dbReference type="Pfam" id="PF10412">
    <property type="entry name" value="TrwB_AAD_bind"/>
    <property type="match status" value="1"/>
</dbReference>
<evidence type="ECO:0000256" key="5">
    <source>
        <dbReference type="ARBA" id="ARBA00023136"/>
    </source>
</evidence>
<dbReference type="InterPro" id="IPR027417">
    <property type="entry name" value="P-loop_NTPase"/>
</dbReference>
<dbReference type="Gene3D" id="3.40.50.300">
    <property type="entry name" value="P-loop containing nucleotide triphosphate hydrolases"/>
    <property type="match status" value="2"/>
</dbReference>
<name>A0A378QE95_9GAMM</name>
<evidence type="ECO:0000256" key="6">
    <source>
        <dbReference type="SAM" id="Phobius"/>
    </source>
</evidence>
<proteinExistence type="predicted"/>
<dbReference type="RefSeq" id="WP_063515072.1">
    <property type="nucleotide sequence ID" value="NZ_CP011159.1"/>
</dbReference>
<evidence type="ECO:0000259" key="7">
    <source>
        <dbReference type="Pfam" id="PF10412"/>
    </source>
</evidence>
<evidence type="ECO:0000256" key="2">
    <source>
        <dbReference type="ARBA" id="ARBA00022475"/>
    </source>
</evidence>
<keyword evidence="3 6" id="KW-0812">Transmembrane</keyword>
<dbReference type="AlphaFoldDB" id="A0A378QE95"/>
<gene>
    <name evidence="8" type="primary">traD</name>
    <name evidence="8" type="ORF">NCTC11227_02270</name>
</gene>
<reference evidence="8 9" key="1">
    <citation type="submission" date="2018-06" db="EMBL/GenBank/DDBJ databases">
        <authorList>
            <consortium name="Pathogen Informatics"/>
            <person name="Doyle S."/>
        </authorList>
    </citation>
    <scope>NUCLEOTIDE SEQUENCE [LARGE SCALE GENOMIC DNA]</scope>
    <source>
        <strain evidence="8 9">NCTC11227</strain>
    </source>
</reference>
<keyword evidence="5 6" id="KW-0472">Membrane</keyword>